<dbReference type="AlphaFoldDB" id="A0A1L9TBC5"/>
<dbReference type="GeneID" id="63756757"/>
<evidence type="ECO:0000313" key="2">
    <source>
        <dbReference type="EMBL" id="OJJ56734.1"/>
    </source>
</evidence>
<accession>A0A1L9TBC5</accession>
<name>A0A1L9TBC5_9EURO</name>
<dbReference type="Pfam" id="PF11951">
    <property type="entry name" value="Fungal_trans_2"/>
    <property type="match status" value="1"/>
</dbReference>
<evidence type="ECO:0000313" key="3">
    <source>
        <dbReference type="Proteomes" id="UP000184356"/>
    </source>
</evidence>
<protein>
    <recommendedName>
        <fullName evidence="4">Transcription factor domain-containing protein</fullName>
    </recommendedName>
</protein>
<gene>
    <name evidence="2" type="ORF">ASPSYDRAFT_134581</name>
</gene>
<dbReference type="OrthoDB" id="3469466at2759"/>
<evidence type="ECO:0000256" key="1">
    <source>
        <dbReference type="SAM" id="MobiDB-lite"/>
    </source>
</evidence>
<reference evidence="3" key="1">
    <citation type="journal article" date="2017" name="Genome Biol.">
        <title>Comparative genomics reveals high biological diversity and specific adaptations in the industrially and medically important fungal genus Aspergillus.</title>
        <authorList>
            <person name="de Vries R.P."/>
            <person name="Riley R."/>
            <person name="Wiebenga A."/>
            <person name="Aguilar-Osorio G."/>
            <person name="Amillis S."/>
            <person name="Uchima C.A."/>
            <person name="Anderluh G."/>
            <person name="Asadollahi M."/>
            <person name="Askin M."/>
            <person name="Barry K."/>
            <person name="Battaglia E."/>
            <person name="Bayram O."/>
            <person name="Benocci T."/>
            <person name="Braus-Stromeyer S.A."/>
            <person name="Caldana C."/>
            <person name="Canovas D."/>
            <person name="Cerqueira G.C."/>
            <person name="Chen F."/>
            <person name="Chen W."/>
            <person name="Choi C."/>
            <person name="Clum A."/>
            <person name="Dos Santos R.A."/>
            <person name="Damasio A.R."/>
            <person name="Diallinas G."/>
            <person name="Emri T."/>
            <person name="Fekete E."/>
            <person name="Flipphi M."/>
            <person name="Freyberg S."/>
            <person name="Gallo A."/>
            <person name="Gournas C."/>
            <person name="Habgood R."/>
            <person name="Hainaut M."/>
            <person name="Harispe M.L."/>
            <person name="Henrissat B."/>
            <person name="Hilden K.S."/>
            <person name="Hope R."/>
            <person name="Hossain A."/>
            <person name="Karabika E."/>
            <person name="Karaffa L."/>
            <person name="Karanyi Z."/>
            <person name="Krasevec N."/>
            <person name="Kuo A."/>
            <person name="Kusch H."/>
            <person name="LaButti K."/>
            <person name="Lagendijk E.L."/>
            <person name="Lapidus A."/>
            <person name="Levasseur A."/>
            <person name="Lindquist E."/>
            <person name="Lipzen A."/>
            <person name="Logrieco A.F."/>
            <person name="MacCabe A."/>
            <person name="Maekelae M.R."/>
            <person name="Malavazi I."/>
            <person name="Melin P."/>
            <person name="Meyer V."/>
            <person name="Mielnichuk N."/>
            <person name="Miskei M."/>
            <person name="Molnar A.P."/>
            <person name="Mule G."/>
            <person name="Ngan C.Y."/>
            <person name="Orejas M."/>
            <person name="Orosz E."/>
            <person name="Ouedraogo J.P."/>
            <person name="Overkamp K.M."/>
            <person name="Park H.-S."/>
            <person name="Perrone G."/>
            <person name="Piumi F."/>
            <person name="Punt P.J."/>
            <person name="Ram A.F."/>
            <person name="Ramon A."/>
            <person name="Rauscher S."/>
            <person name="Record E."/>
            <person name="Riano-Pachon D.M."/>
            <person name="Robert V."/>
            <person name="Roehrig J."/>
            <person name="Ruller R."/>
            <person name="Salamov A."/>
            <person name="Salih N.S."/>
            <person name="Samson R.A."/>
            <person name="Sandor E."/>
            <person name="Sanguinetti M."/>
            <person name="Schuetze T."/>
            <person name="Sepcic K."/>
            <person name="Shelest E."/>
            <person name="Sherlock G."/>
            <person name="Sophianopoulou V."/>
            <person name="Squina F.M."/>
            <person name="Sun H."/>
            <person name="Susca A."/>
            <person name="Todd R.B."/>
            <person name="Tsang A."/>
            <person name="Unkles S.E."/>
            <person name="van de Wiele N."/>
            <person name="van Rossen-Uffink D."/>
            <person name="Oliveira J.V."/>
            <person name="Vesth T.C."/>
            <person name="Visser J."/>
            <person name="Yu J.-H."/>
            <person name="Zhou M."/>
            <person name="Andersen M.R."/>
            <person name="Archer D.B."/>
            <person name="Baker S.E."/>
            <person name="Benoit I."/>
            <person name="Brakhage A.A."/>
            <person name="Braus G.H."/>
            <person name="Fischer R."/>
            <person name="Frisvad J.C."/>
            <person name="Goldman G.H."/>
            <person name="Houbraken J."/>
            <person name="Oakley B."/>
            <person name="Pocsi I."/>
            <person name="Scazzocchio C."/>
            <person name="Seiboth B."/>
            <person name="vanKuyk P.A."/>
            <person name="Wortman J."/>
            <person name="Dyer P.S."/>
            <person name="Grigoriev I.V."/>
        </authorList>
    </citation>
    <scope>NUCLEOTIDE SEQUENCE [LARGE SCALE GENOMIC DNA]</scope>
    <source>
        <strain evidence="3">CBS 593.65</strain>
    </source>
</reference>
<feature type="region of interest" description="Disordered" evidence="1">
    <location>
        <begin position="1"/>
        <end position="38"/>
    </location>
</feature>
<keyword evidence="3" id="KW-1185">Reference proteome</keyword>
<dbReference type="VEuPathDB" id="FungiDB:ASPSYDRAFT_134581"/>
<dbReference type="InterPro" id="IPR021858">
    <property type="entry name" value="Fun_TF"/>
</dbReference>
<dbReference type="RefSeq" id="XP_040700540.1">
    <property type="nucleotide sequence ID" value="XM_040840684.1"/>
</dbReference>
<proteinExistence type="predicted"/>
<dbReference type="STRING" id="1036612.A0A1L9TBC5"/>
<dbReference type="PANTHER" id="PTHR37540:SF5">
    <property type="entry name" value="TRANSCRIPTION FACTOR DOMAIN-CONTAINING PROTEIN"/>
    <property type="match status" value="1"/>
</dbReference>
<dbReference type="PANTHER" id="PTHR37540">
    <property type="entry name" value="TRANSCRIPTION FACTOR (ACR-2), PUTATIVE-RELATED-RELATED"/>
    <property type="match status" value="1"/>
</dbReference>
<dbReference type="Proteomes" id="UP000184356">
    <property type="component" value="Unassembled WGS sequence"/>
</dbReference>
<sequence>MERSNTQPPLAKAFPFVPWISPSNDSSDADKERSRRLVRSHAARRSICYVENAFNIPMKDAPHGSHGPISDVSSSAENVPAVQSLYQSKEVPENVSAEDVQPHGDGPDFPSKRPCQSIAGAANQLVPIPNACAVRPPNLEYIAMEQMDPFRTSALGNLADDILEECLHYSVSILWPNLIPGSRENGSMQAWSRSHIVEEATCFALSLGALSHKQSYSSESHDPERSQLLQRRLLYVEMESARAVNQALASRSRPITDSLILSALCMANNSSAERIPPRQDLSPFRAPLRELQWLNIYAMNTANVAHHAGLYHLIQLRGGVNSIQLPGLAAILSYSDILAASKSLSRPRFPFFSLRGKHAFTMHELLDLVPPATESAHIESRELGFSAELSQLFEAIRSYVHILEGIETRRIALDLPKIADQRNFIQHSALSLPPGVQISGPYPEGLLLYDACRITALIFCLGVVFPLPYEASPLPILVEMLKQELESIPWSVLNPRRENEVLLWVVVMGGITAAGTQERPWFAGYVRNLAKKNGVYGWSELRIIIKRMLWLDSACDQAARELWDEAAGLHFDRDR</sequence>
<organism evidence="2 3">
    <name type="scientific">Aspergillus sydowii CBS 593.65</name>
    <dbReference type="NCBI Taxonomy" id="1036612"/>
    <lineage>
        <taxon>Eukaryota</taxon>
        <taxon>Fungi</taxon>
        <taxon>Dikarya</taxon>
        <taxon>Ascomycota</taxon>
        <taxon>Pezizomycotina</taxon>
        <taxon>Eurotiomycetes</taxon>
        <taxon>Eurotiomycetidae</taxon>
        <taxon>Eurotiales</taxon>
        <taxon>Aspergillaceae</taxon>
        <taxon>Aspergillus</taxon>
        <taxon>Aspergillus subgen. Nidulantes</taxon>
    </lineage>
</organism>
<dbReference type="EMBL" id="KV878590">
    <property type="protein sequence ID" value="OJJ56734.1"/>
    <property type="molecule type" value="Genomic_DNA"/>
</dbReference>
<evidence type="ECO:0008006" key="4">
    <source>
        <dbReference type="Google" id="ProtNLM"/>
    </source>
</evidence>